<sequence length="130" mass="15072">MWRNASMTHSKRDDPNDFDSMDEWLRQFFEDPFAWYDETLPIDLYETSQQYIIEADLTCLQPTQVTVTLSGCEFILTVKSSGQTIEKQMMLPFHLNDKTIQTECENQILTVAVNKDTKDGSSFSLQFPLS</sequence>
<protein>
    <submittedName>
        <fullName evidence="1">Hsp20/alpha crystallin family protein</fullName>
    </submittedName>
</protein>
<dbReference type="EMBL" id="CP048852">
    <property type="protein sequence ID" value="QIW82196.1"/>
    <property type="molecule type" value="Genomic_DNA"/>
</dbReference>
<evidence type="ECO:0000313" key="1">
    <source>
        <dbReference type="EMBL" id="QIW82196.1"/>
    </source>
</evidence>
<dbReference type="Gene3D" id="2.60.40.790">
    <property type="match status" value="1"/>
</dbReference>
<dbReference type="OrthoDB" id="2942082at2"/>
<dbReference type="CDD" id="cd06464">
    <property type="entry name" value="ACD_sHsps-like"/>
    <property type="match status" value="1"/>
</dbReference>
<gene>
    <name evidence="1" type="ORF">G4P54_10240</name>
</gene>
<organism evidence="1 2">
    <name type="scientific">Bacillus tequilensis</name>
    <dbReference type="NCBI Taxonomy" id="227866"/>
    <lineage>
        <taxon>Bacteria</taxon>
        <taxon>Bacillati</taxon>
        <taxon>Bacillota</taxon>
        <taxon>Bacilli</taxon>
        <taxon>Bacillales</taxon>
        <taxon>Bacillaceae</taxon>
        <taxon>Bacillus</taxon>
    </lineage>
</organism>
<dbReference type="InterPro" id="IPR008978">
    <property type="entry name" value="HSP20-like_chaperone"/>
</dbReference>
<dbReference type="Proteomes" id="UP000501914">
    <property type="component" value="Chromosome"/>
</dbReference>
<evidence type="ECO:0000313" key="2">
    <source>
        <dbReference type="Proteomes" id="UP000501914"/>
    </source>
</evidence>
<dbReference type="RefSeq" id="WP_081719916.1">
    <property type="nucleotide sequence ID" value="NZ_CP048852.1"/>
</dbReference>
<reference evidence="1 2" key="1">
    <citation type="submission" date="2020-02" db="EMBL/GenBank/DDBJ databases">
        <title>Genome sequencing, annotation and comparative genomic analysis of Bacillus tequilensis EA-CB0015, an effective biological control agent against Pseudocercospora fijiensis in banana plants.</title>
        <authorList>
            <person name="Cuellar-Gaviria T.Z."/>
            <person name="Ju K.-S."/>
            <person name="Villegas-Escobar V."/>
        </authorList>
    </citation>
    <scope>NUCLEOTIDE SEQUENCE [LARGE SCALE GENOMIC DNA]</scope>
    <source>
        <strain evidence="1 2">EA-CB0015</strain>
    </source>
</reference>
<name>A0A6H0WSE8_9BACI</name>
<accession>A0A6H0WSE8</accession>
<dbReference type="SUPFAM" id="SSF49764">
    <property type="entry name" value="HSP20-like chaperones"/>
    <property type="match status" value="1"/>
</dbReference>
<proteinExistence type="predicted"/>
<keyword evidence="2" id="KW-1185">Reference proteome</keyword>
<dbReference type="KEGG" id="bteq:G4P54_10240"/>
<dbReference type="AlphaFoldDB" id="A0A6H0WSE8"/>